<sequence>MAARAVRRAGSDGRSRQRTRGVAARPAAGLPQAVRADAARVPARGQTAVGASGPDLRRRGLHREVAYRWGFSSPSRFARYYREYFGTLPSEANRRGYAVAPQQQLPDELRPDAAGQRGADTGR</sequence>
<accession>A0A849ACF6</accession>
<protein>
    <submittedName>
        <fullName evidence="5">Helix-turn-helix domain-containing protein</fullName>
    </submittedName>
</protein>
<feature type="domain" description="HTH araC/xylS-type" evidence="4">
    <location>
        <begin position="64"/>
        <end position="95"/>
    </location>
</feature>
<feature type="region of interest" description="Disordered" evidence="3">
    <location>
        <begin position="36"/>
        <end position="55"/>
    </location>
</feature>
<dbReference type="InterPro" id="IPR018060">
    <property type="entry name" value="HTH_AraC"/>
</dbReference>
<evidence type="ECO:0000256" key="2">
    <source>
        <dbReference type="ARBA" id="ARBA00023163"/>
    </source>
</evidence>
<feature type="region of interest" description="Disordered" evidence="3">
    <location>
        <begin position="1"/>
        <end position="30"/>
    </location>
</feature>
<dbReference type="AlphaFoldDB" id="A0A849ACF6"/>
<dbReference type="GO" id="GO:0003700">
    <property type="term" value="F:DNA-binding transcription factor activity"/>
    <property type="evidence" value="ECO:0007669"/>
    <property type="project" value="InterPro"/>
</dbReference>
<dbReference type="InterPro" id="IPR009057">
    <property type="entry name" value="Homeodomain-like_sf"/>
</dbReference>
<evidence type="ECO:0000259" key="4">
    <source>
        <dbReference type="PROSITE" id="PS01124"/>
    </source>
</evidence>
<reference evidence="5 6" key="1">
    <citation type="submission" date="2020-05" db="EMBL/GenBank/DDBJ databases">
        <title>Nakamurella sp. DB0629 isolated from air conditioner.</title>
        <authorList>
            <person name="Kim D.H."/>
            <person name="Kim D.-U."/>
        </authorList>
    </citation>
    <scope>NUCLEOTIDE SEQUENCE [LARGE SCALE GENOMIC DNA]</scope>
    <source>
        <strain evidence="5 6">DB0629</strain>
    </source>
</reference>
<evidence type="ECO:0000313" key="5">
    <source>
        <dbReference type="EMBL" id="NNG37403.1"/>
    </source>
</evidence>
<dbReference type="Gene3D" id="1.10.10.60">
    <property type="entry name" value="Homeodomain-like"/>
    <property type="match status" value="1"/>
</dbReference>
<evidence type="ECO:0000256" key="3">
    <source>
        <dbReference type="SAM" id="MobiDB-lite"/>
    </source>
</evidence>
<comment type="caution">
    <text evidence="5">The sequence shown here is derived from an EMBL/GenBank/DDBJ whole genome shotgun (WGS) entry which is preliminary data.</text>
</comment>
<gene>
    <name evidence="5" type="ORF">HKD39_17180</name>
</gene>
<dbReference type="PROSITE" id="PS01124">
    <property type="entry name" value="HTH_ARAC_FAMILY_2"/>
    <property type="match status" value="1"/>
</dbReference>
<dbReference type="SUPFAM" id="SSF46689">
    <property type="entry name" value="Homeodomain-like"/>
    <property type="match status" value="1"/>
</dbReference>
<feature type="region of interest" description="Disordered" evidence="3">
    <location>
        <begin position="92"/>
        <end position="123"/>
    </location>
</feature>
<keyword evidence="2" id="KW-0804">Transcription</keyword>
<keyword evidence="1" id="KW-0805">Transcription regulation</keyword>
<proteinExistence type="predicted"/>
<evidence type="ECO:0000256" key="1">
    <source>
        <dbReference type="ARBA" id="ARBA00023015"/>
    </source>
</evidence>
<dbReference type="EMBL" id="JABEND010000013">
    <property type="protein sequence ID" value="NNG37403.1"/>
    <property type="molecule type" value="Genomic_DNA"/>
</dbReference>
<name>A0A849ACF6_9ACTN</name>
<dbReference type="Proteomes" id="UP000562984">
    <property type="component" value="Unassembled WGS sequence"/>
</dbReference>
<evidence type="ECO:0000313" key="6">
    <source>
        <dbReference type="Proteomes" id="UP000562984"/>
    </source>
</evidence>
<organism evidence="5 6">
    <name type="scientific">Nakamurella aerolata</name>
    <dbReference type="NCBI Taxonomy" id="1656892"/>
    <lineage>
        <taxon>Bacteria</taxon>
        <taxon>Bacillati</taxon>
        <taxon>Actinomycetota</taxon>
        <taxon>Actinomycetes</taxon>
        <taxon>Nakamurellales</taxon>
        <taxon>Nakamurellaceae</taxon>
        <taxon>Nakamurella</taxon>
    </lineage>
</organism>
<dbReference type="GO" id="GO:0043565">
    <property type="term" value="F:sequence-specific DNA binding"/>
    <property type="evidence" value="ECO:0007669"/>
    <property type="project" value="InterPro"/>
</dbReference>
<keyword evidence="6" id="KW-1185">Reference proteome</keyword>